<proteinExistence type="predicted"/>
<feature type="transmembrane region" description="Helical" evidence="7">
    <location>
        <begin position="88"/>
        <end position="111"/>
    </location>
</feature>
<feature type="transmembrane region" description="Helical" evidence="7">
    <location>
        <begin position="231"/>
        <end position="255"/>
    </location>
</feature>
<feature type="transmembrane region" description="Helical" evidence="7">
    <location>
        <begin position="415"/>
        <end position="434"/>
    </location>
</feature>
<reference evidence="10" key="1">
    <citation type="journal article" date="2019" name="Int. J. Syst. Evol. Microbiol.">
        <title>The Global Catalogue of Microorganisms (GCM) 10K type strain sequencing project: providing services to taxonomists for standard genome sequencing and annotation.</title>
        <authorList>
            <consortium name="The Broad Institute Genomics Platform"/>
            <consortium name="The Broad Institute Genome Sequencing Center for Infectious Disease"/>
            <person name="Wu L."/>
            <person name="Ma J."/>
        </authorList>
    </citation>
    <scope>NUCLEOTIDE SEQUENCE [LARGE SCALE GENOMIC DNA]</scope>
    <source>
        <strain evidence="10">TBRC 1276</strain>
    </source>
</reference>
<dbReference type="InterPro" id="IPR020846">
    <property type="entry name" value="MFS_dom"/>
</dbReference>
<protein>
    <submittedName>
        <fullName evidence="9">MFS transporter</fullName>
    </submittedName>
</protein>
<keyword evidence="4 7" id="KW-0812">Transmembrane</keyword>
<feature type="transmembrane region" description="Helical" evidence="7">
    <location>
        <begin position="440"/>
        <end position="461"/>
    </location>
</feature>
<evidence type="ECO:0000256" key="5">
    <source>
        <dbReference type="ARBA" id="ARBA00022989"/>
    </source>
</evidence>
<evidence type="ECO:0000259" key="8">
    <source>
        <dbReference type="PROSITE" id="PS50850"/>
    </source>
</evidence>
<feature type="transmembrane region" description="Helical" evidence="7">
    <location>
        <begin position="117"/>
        <end position="133"/>
    </location>
</feature>
<feature type="transmembrane region" description="Helical" evidence="7">
    <location>
        <begin position="21"/>
        <end position="46"/>
    </location>
</feature>
<evidence type="ECO:0000313" key="10">
    <source>
        <dbReference type="Proteomes" id="UP001595851"/>
    </source>
</evidence>
<feature type="transmembrane region" description="Helical" evidence="7">
    <location>
        <begin position="319"/>
        <end position="338"/>
    </location>
</feature>
<keyword evidence="6 7" id="KW-0472">Membrane</keyword>
<evidence type="ECO:0000256" key="3">
    <source>
        <dbReference type="ARBA" id="ARBA00022475"/>
    </source>
</evidence>
<dbReference type="Gene3D" id="1.20.1250.20">
    <property type="entry name" value="MFS general substrate transporter like domains"/>
    <property type="match status" value="2"/>
</dbReference>
<dbReference type="PROSITE" id="PS50850">
    <property type="entry name" value="MFS"/>
    <property type="match status" value="1"/>
</dbReference>
<comment type="subcellular location">
    <subcellularLocation>
        <location evidence="1">Cell membrane</location>
        <topology evidence="1">Multi-pass membrane protein</topology>
    </subcellularLocation>
</comment>
<evidence type="ECO:0000256" key="7">
    <source>
        <dbReference type="SAM" id="Phobius"/>
    </source>
</evidence>
<keyword evidence="5 7" id="KW-1133">Transmembrane helix</keyword>
<dbReference type="Proteomes" id="UP001595851">
    <property type="component" value="Unassembled WGS sequence"/>
</dbReference>
<comment type="caution">
    <text evidence="9">The sequence shown here is derived from an EMBL/GenBank/DDBJ whole genome shotgun (WGS) entry which is preliminary data.</text>
</comment>
<evidence type="ECO:0000256" key="6">
    <source>
        <dbReference type="ARBA" id="ARBA00023136"/>
    </source>
</evidence>
<evidence type="ECO:0000256" key="2">
    <source>
        <dbReference type="ARBA" id="ARBA00022448"/>
    </source>
</evidence>
<keyword evidence="10" id="KW-1185">Reference proteome</keyword>
<keyword evidence="2" id="KW-0813">Transport</keyword>
<dbReference type="PANTHER" id="PTHR42718">
    <property type="entry name" value="MAJOR FACILITATOR SUPERFAMILY MULTIDRUG TRANSPORTER MFSC"/>
    <property type="match status" value="1"/>
</dbReference>
<dbReference type="InterPro" id="IPR011701">
    <property type="entry name" value="MFS"/>
</dbReference>
<dbReference type="PANTHER" id="PTHR42718:SF46">
    <property type="entry name" value="BLR6921 PROTEIN"/>
    <property type="match status" value="1"/>
</dbReference>
<feature type="transmembrane region" description="Helical" evidence="7">
    <location>
        <begin position="145"/>
        <end position="169"/>
    </location>
</feature>
<sequence length="470" mass="47627">MRSDLTPRQAPILPRRANPTLVFGSLALAGVVFAMLQSLVAPALPVIGRQLDASTADISWLVTAYLLAAAIATPIAGRLGDMFGRRRVLLVVLGVLSTGILVAALAGNLAVLVTGRVLQGAGGAILPLAFGIVRDELPRERVGVAVGLLSALLGTGGGLGAVLAGPIVAGLGWHWLFWFPLMAIALAAVGIVFGIPPSPVRASGRIDVPGTLLLSAGLVCLLLALSKGGGWGWASGLTLGLFGGAAVTFIAWAVVELRVRAPLVDMRMLAGRGVWTTNIAGIAFGVATFGSFLLVPLLLQLPAATGYGLGKSVSESGLFLLPPTVAMVVFAPLSGALDRHFGAKLPLVLGTVMITASYVLLAVAHSAAWQVLTAVSLMGIGLGLASAAMTNAILATVPPSQTSAATSINTLARSIGGSIGTAVLAVTLSAAGHVPSEAGFTTSFWICAGTLIVAVVAALLLPTRQRRALE</sequence>
<dbReference type="EMBL" id="JBHSBI010000024">
    <property type="protein sequence ID" value="MFC4012934.1"/>
    <property type="molecule type" value="Genomic_DNA"/>
</dbReference>
<accession>A0ABV8GJ66</accession>
<evidence type="ECO:0000256" key="4">
    <source>
        <dbReference type="ARBA" id="ARBA00022692"/>
    </source>
</evidence>
<feature type="transmembrane region" description="Helical" evidence="7">
    <location>
        <begin position="371"/>
        <end position="394"/>
    </location>
</feature>
<dbReference type="Pfam" id="PF07690">
    <property type="entry name" value="MFS_1"/>
    <property type="match status" value="1"/>
</dbReference>
<dbReference type="SUPFAM" id="SSF103473">
    <property type="entry name" value="MFS general substrate transporter"/>
    <property type="match status" value="1"/>
</dbReference>
<keyword evidence="3" id="KW-1003">Cell membrane</keyword>
<evidence type="ECO:0000256" key="1">
    <source>
        <dbReference type="ARBA" id="ARBA00004651"/>
    </source>
</evidence>
<dbReference type="InterPro" id="IPR036259">
    <property type="entry name" value="MFS_trans_sf"/>
</dbReference>
<gene>
    <name evidence="9" type="ORF">ACFOY2_37295</name>
</gene>
<feature type="transmembrane region" description="Helical" evidence="7">
    <location>
        <begin position="175"/>
        <end position="196"/>
    </location>
</feature>
<evidence type="ECO:0000313" key="9">
    <source>
        <dbReference type="EMBL" id="MFC4012934.1"/>
    </source>
</evidence>
<feature type="transmembrane region" description="Helical" evidence="7">
    <location>
        <begin position="58"/>
        <end position="76"/>
    </location>
</feature>
<name>A0ABV8GJ66_9ACTN</name>
<feature type="transmembrane region" description="Helical" evidence="7">
    <location>
        <begin position="275"/>
        <end position="299"/>
    </location>
</feature>
<feature type="transmembrane region" description="Helical" evidence="7">
    <location>
        <begin position="345"/>
        <end position="365"/>
    </location>
</feature>
<feature type="domain" description="Major facilitator superfamily (MFS) profile" evidence="8">
    <location>
        <begin position="22"/>
        <end position="466"/>
    </location>
</feature>
<organism evidence="9 10">
    <name type="scientific">Nonomuraea purpurea</name>
    <dbReference type="NCBI Taxonomy" id="1849276"/>
    <lineage>
        <taxon>Bacteria</taxon>
        <taxon>Bacillati</taxon>
        <taxon>Actinomycetota</taxon>
        <taxon>Actinomycetes</taxon>
        <taxon>Streptosporangiales</taxon>
        <taxon>Streptosporangiaceae</taxon>
        <taxon>Nonomuraea</taxon>
    </lineage>
</organism>
<feature type="transmembrane region" description="Helical" evidence="7">
    <location>
        <begin position="208"/>
        <end position="225"/>
    </location>
</feature>